<organism evidence="3 4">
    <name type="scientific">Pseudobutyrivibrio xylanivorans</name>
    <dbReference type="NCBI Taxonomy" id="185007"/>
    <lineage>
        <taxon>Bacteria</taxon>
        <taxon>Bacillati</taxon>
        <taxon>Bacillota</taxon>
        <taxon>Clostridia</taxon>
        <taxon>Lachnospirales</taxon>
        <taxon>Lachnospiraceae</taxon>
        <taxon>Pseudobutyrivibrio</taxon>
    </lineage>
</organism>
<evidence type="ECO:0000313" key="4">
    <source>
        <dbReference type="Proteomes" id="UP000327030"/>
    </source>
</evidence>
<feature type="chain" id="PRO_5039236711" description="Lipoprotein" evidence="2">
    <location>
        <begin position="30"/>
        <end position="242"/>
    </location>
</feature>
<sequence>MKNRIVKKMVAISLVGVMALGMVACGNNADEAVESETAVEESVEQEASETEPTEAETETEAESQSANLPAYEYPGPEYFYTVVYQYLIDEFGANYEQADVCIPCPIIIAEDYDDKEDIKLWGNFWIYNYELNGDTLEAVSGGSYPGCLHIKMDNEANYVVSEFEAVGDGADYEPTAKKIFGKYYEDLVKSGENTEENEALRAQIISNYVFANNLSIKAYKDYGWDPVSLPEQNIDSFYSQLD</sequence>
<protein>
    <recommendedName>
        <fullName evidence="5">Lipoprotein</fullName>
    </recommendedName>
</protein>
<feature type="compositionally biased region" description="Acidic residues" evidence="1">
    <location>
        <begin position="33"/>
        <end position="61"/>
    </location>
</feature>
<reference evidence="4" key="1">
    <citation type="submission" date="2019-08" db="EMBL/GenBank/DDBJ databases">
        <title>Complete Genome Sequence of the Polysaccharide-Degrading Rumen Bacterium Pseudobutyrivibrio xylanivorans MA3014.</title>
        <authorList>
            <person name="Palevich N."/>
            <person name="Maclean P.H."/>
            <person name="Kelly W.J."/>
            <person name="Leahy S.C."/>
            <person name="Rakonjac J."/>
            <person name="Attwood G.T."/>
        </authorList>
    </citation>
    <scope>NUCLEOTIDE SEQUENCE [LARGE SCALE GENOMIC DNA]</scope>
    <source>
        <strain evidence="4">MA3014</strain>
    </source>
</reference>
<dbReference type="AlphaFoldDB" id="A0A5P6VTJ6"/>
<gene>
    <name evidence="3" type="ORF">FXF36_14165</name>
</gene>
<dbReference type="KEGG" id="pxv:FXF36_14165"/>
<dbReference type="RefSeq" id="WP_151625196.1">
    <property type="nucleotide sequence ID" value="NZ_CP043028.1"/>
</dbReference>
<evidence type="ECO:0000256" key="2">
    <source>
        <dbReference type="SAM" id="SignalP"/>
    </source>
</evidence>
<proteinExistence type="predicted"/>
<keyword evidence="2" id="KW-0732">Signal</keyword>
<evidence type="ECO:0000313" key="3">
    <source>
        <dbReference type="EMBL" id="QFJ55953.1"/>
    </source>
</evidence>
<dbReference type="Proteomes" id="UP000327030">
    <property type="component" value="Chromosome 1"/>
</dbReference>
<dbReference type="PROSITE" id="PS51257">
    <property type="entry name" value="PROKAR_LIPOPROTEIN"/>
    <property type="match status" value="1"/>
</dbReference>
<evidence type="ECO:0008006" key="5">
    <source>
        <dbReference type="Google" id="ProtNLM"/>
    </source>
</evidence>
<evidence type="ECO:0000256" key="1">
    <source>
        <dbReference type="SAM" id="MobiDB-lite"/>
    </source>
</evidence>
<name>A0A5P6VTJ6_PSEXY</name>
<feature type="signal peptide" evidence="2">
    <location>
        <begin position="1"/>
        <end position="29"/>
    </location>
</feature>
<dbReference type="EMBL" id="CP043028">
    <property type="protein sequence ID" value="QFJ55953.1"/>
    <property type="molecule type" value="Genomic_DNA"/>
</dbReference>
<accession>A0A5P6VTJ6</accession>
<feature type="region of interest" description="Disordered" evidence="1">
    <location>
        <begin position="33"/>
        <end position="69"/>
    </location>
</feature>
<dbReference type="OrthoDB" id="2004094at2"/>